<dbReference type="AlphaFoldDB" id="A0AAE0BW71"/>
<gene>
    <name evidence="2" type="ORF">CYMTET_47019</name>
</gene>
<organism evidence="2 3">
    <name type="scientific">Cymbomonas tetramitiformis</name>
    <dbReference type="NCBI Taxonomy" id="36881"/>
    <lineage>
        <taxon>Eukaryota</taxon>
        <taxon>Viridiplantae</taxon>
        <taxon>Chlorophyta</taxon>
        <taxon>Pyramimonadophyceae</taxon>
        <taxon>Pyramimonadales</taxon>
        <taxon>Pyramimonadaceae</taxon>
        <taxon>Cymbomonas</taxon>
    </lineage>
</organism>
<dbReference type="Proteomes" id="UP001190700">
    <property type="component" value="Unassembled WGS sequence"/>
</dbReference>
<name>A0AAE0BW71_9CHLO</name>
<feature type="compositionally biased region" description="Polar residues" evidence="1">
    <location>
        <begin position="50"/>
        <end position="60"/>
    </location>
</feature>
<reference evidence="2 3" key="1">
    <citation type="journal article" date="2015" name="Genome Biol. Evol.">
        <title>Comparative Genomics of a Bacterivorous Green Alga Reveals Evolutionary Causalities and Consequences of Phago-Mixotrophic Mode of Nutrition.</title>
        <authorList>
            <person name="Burns J.A."/>
            <person name="Paasch A."/>
            <person name="Narechania A."/>
            <person name="Kim E."/>
        </authorList>
    </citation>
    <scope>NUCLEOTIDE SEQUENCE [LARGE SCALE GENOMIC DNA]</scope>
    <source>
        <strain evidence="2 3">PLY_AMNH</strain>
    </source>
</reference>
<sequence length="161" mass="16881">EGAEDVVPIPPSSGPYQLLDDDEAGAPQPLPGAEWGGIGGDSLSRRRGESQLSPEQSQAESVEVAGMEGCESTMFMRGLVELCVAMGTVEILESTDKSNDYGQYTPFLDDAQDCENPPLEARNGDATGEIVPVEARNGDATAALQCSIPKVQSSSKMNGGF</sequence>
<evidence type="ECO:0000256" key="1">
    <source>
        <dbReference type="SAM" id="MobiDB-lite"/>
    </source>
</evidence>
<keyword evidence="3" id="KW-1185">Reference proteome</keyword>
<proteinExistence type="predicted"/>
<dbReference type="EMBL" id="LGRX02032961">
    <property type="protein sequence ID" value="KAK3243318.1"/>
    <property type="molecule type" value="Genomic_DNA"/>
</dbReference>
<protein>
    <submittedName>
        <fullName evidence="2">Uncharacterized protein</fullName>
    </submittedName>
</protein>
<evidence type="ECO:0000313" key="3">
    <source>
        <dbReference type="Proteomes" id="UP001190700"/>
    </source>
</evidence>
<accession>A0AAE0BW71</accession>
<evidence type="ECO:0000313" key="2">
    <source>
        <dbReference type="EMBL" id="KAK3243318.1"/>
    </source>
</evidence>
<feature type="non-terminal residue" evidence="2">
    <location>
        <position position="1"/>
    </location>
</feature>
<feature type="region of interest" description="Disordered" evidence="1">
    <location>
        <begin position="1"/>
        <end position="65"/>
    </location>
</feature>
<comment type="caution">
    <text evidence="2">The sequence shown here is derived from an EMBL/GenBank/DDBJ whole genome shotgun (WGS) entry which is preliminary data.</text>
</comment>